<comment type="subcellular location">
    <subcellularLocation>
        <location evidence="1">Target cell</location>
        <location evidence="1">Target cell cytoplasm</location>
    </subcellularLocation>
</comment>
<dbReference type="InterPro" id="IPR006914">
    <property type="entry name" value="VENN_dom"/>
</dbReference>
<gene>
    <name evidence="7" type="ORF">PALFYP105_04547</name>
</gene>
<evidence type="ECO:0000256" key="5">
    <source>
        <dbReference type="SAM" id="MobiDB-lite"/>
    </source>
</evidence>
<protein>
    <recommendedName>
        <fullName evidence="6">VENN motif-containing domain-containing protein</fullName>
    </recommendedName>
</protein>
<dbReference type="EMBL" id="CACRUS010000020">
    <property type="protein sequence ID" value="VYU51709.1"/>
    <property type="molecule type" value="Genomic_DNA"/>
</dbReference>
<evidence type="ECO:0000256" key="3">
    <source>
        <dbReference type="ARBA" id="ARBA00022913"/>
    </source>
</evidence>
<reference evidence="7" key="1">
    <citation type="submission" date="2019-11" db="EMBL/GenBank/DDBJ databases">
        <authorList>
            <person name="Feng L."/>
        </authorList>
    </citation>
    <scope>NUCLEOTIDE SEQUENCE</scope>
    <source>
        <strain evidence="7">PagglomeransLFYP105</strain>
    </source>
</reference>
<keyword evidence="2" id="KW-0800">Toxin</keyword>
<sequence length="456" mass="46054">MVVRDKEHQTQDVADLSRDTANANGSIDAIFDKEKEQRRMEEAQLIGEIGSQVADIARTQGEIAKQEAMNDPAALRAAEEKLRAEGKSNPTPQEIADQAGRTAIEQYGTGSDMQRAIQAATAAAQGLAGGDMTAALAGAAAPYVAEVIGHRSGLDDGMEKAAAHAVANAVLAAMQGKDALAGAAGAAAGELAGGIALEMYGKDVAALSESEKQTISALATLAAGIAGGVAGDGTASAIAGAQSGKTTVENNTLSLPKGMMDYGMAATSWNQYAEDNGLSAEEKQAGLDKLSKGDLPEEANITKAIVEGYQDGVFMAGAIYLGPTVAVGKGVTGAVIGGGANSLFQYMSMSPGSEFSYYSAAVAAGAGYLAPGYKIGGNTLINMGGAFMTDGPSLTGQGGAIAGSLAGGYFGKYAPKLIAPYVGAFSGVIGDIGSASVFEISNDTVKELIKNKDKKQ</sequence>
<name>A0A6N3FIN0_ENTAG</name>
<dbReference type="Pfam" id="PF04829">
    <property type="entry name" value="PT-VENN"/>
    <property type="match status" value="1"/>
</dbReference>
<organism evidence="7">
    <name type="scientific">Enterobacter agglomerans</name>
    <name type="common">Erwinia herbicola</name>
    <name type="synonym">Pantoea agglomerans</name>
    <dbReference type="NCBI Taxonomy" id="549"/>
    <lineage>
        <taxon>Bacteria</taxon>
        <taxon>Pseudomonadati</taxon>
        <taxon>Pseudomonadota</taxon>
        <taxon>Gammaproteobacteria</taxon>
        <taxon>Enterobacterales</taxon>
        <taxon>Erwiniaceae</taxon>
        <taxon>Pantoea</taxon>
        <taxon>Pantoea agglomerans group</taxon>
    </lineage>
</organism>
<evidence type="ECO:0000256" key="2">
    <source>
        <dbReference type="ARBA" id="ARBA00022656"/>
    </source>
</evidence>
<evidence type="ECO:0000256" key="4">
    <source>
        <dbReference type="ARBA" id="ARBA00023026"/>
    </source>
</evidence>
<dbReference type="AlphaFoldDB" id="A0A6N3FIN0"/>
<keyword evidence="4" id="KW-0843">Virulence</keyword>
<dbReference type="GO" id="GO:0090729">
    <property type="term" value="F:toxin activity"/>
    <property type="evidence" value="ECO:0007669"/>
    <property type="project" value="UniProtKB-KW"/>
</dbReference>
<proteinExistence type="predicted"/>
<feature type="domain" description="VENN motif-containing" evidence="6">
    <location>
        <begin position="205"/>
        <end position="254"/>
    </location>
</feature>
<feature type="region of interest" description="Disordered" evidence="5">
    <location>
        <begin position="1"/>
        <end position="27"/>
    </location>
</feature>
<accession>A0A6N3FIN0</accession>
<feature type="compositionally biased region" description="Basic and acidic residues" evidence="5">
    <location>
        <begin position="1"/>
        <end position="18"/>
    </location>
</feature>
<evidence type="ECO:0000259" key="6">
    <source>
        <dbReference type="Pfam" id="PF04829"/>
    </source>
</evidence>
<keyword evidence="3" id="KW-1266">Target cell cytoplasm</keyword>
<evidence type="ECO:0000256" key="1">
    <source>
        <dbReference type="ARBA" id="ARBA00004219"/>
    </source>
</evidence>
<evidence type="ECO:0000313" key="7">
    <source>
        <dbReference type="EMBL" id="VYU51709.1"/>
    </source>
</evidence>